<organism evidence="1 2">
    <name type="scientific">Pseudolycoriella hygida</name>
    <dbReference type="NCBI Taxonomy" id="35572"/>
    <lineage>
        <taxon>Eukaryota</taxon>
        <taxon>Metazoa</taxon>
        <taxon>Ecdysozoa</taxon>
        <taxon>Arthropoda</taxon>
        <taxon>Hexapoda</taxon>
        <taxon>Insecta</taxon>
        <taxon>Pterygota</taxon>
        <taxon>Neoptera</taxon>
        <taxon>Endopterygota</taxon>
        <taxon>Diptera</taxon>
        <taxon>Nematocera</taxon>
        <taxon>Sciaroidea</taxon>
        <taxon>Sciaridae</taxon>
        <taxon>Pseudolycoriella</taxon>
    </lineage>
</organism>
<name>A0A9Q0S924_9DIPT</name>
<sequence length="100" mass="11579">MTEYENLISTPNNLAFVCRGIFNKFHGAATLSSHVHLILPKASTFPKVLVQRYTQRFSQLKMSQILTSEEVEDTLGKKMAVYIAISHEHQCQHQKYRKRD</sequence>
<dbReference type="Proteomes" id="UP001151699">
    <property type="component" value="Chromosome A"/>
</dbReference>
<evidence type="ECO:0000313" key="2">
    <source>
        <dbReference type="Proteomes" id="UP001151699"/>
    </source>
</evidence>
<reference evidence="1" key="1">
    <citation type="submission" date="2022-07" db="EMBL/GenBank/DDBJ databases">
        <authorList>
            <person name="Trinca V."/>
            <person name="Uliana J.V.C."/>
            <person name="Torres T.T."/>
            <person name="Ward R.J."/>
            <person name="Monesi N."/>
        </authorList>
    </citation>
    <scope>NUCLEOTIDE SEQUENCE</scope>
    <source>
        <strain evidence="1">HSMRA1968</strain>
        <tissue evidence="1">Whole embryos</tissue>
    </source>
</reference>
<gene>
    <name evidence="1" type="ORF">Bhyg_02948</name>
</gene>
<proteinExistence type="predicted"/>
<dbReference type="AlphaFoldDB" id="A0A9Q0S924"/>
<dbReference type="EMBL" id="WJQU01000001">
    <property type="protein sequence ID" value="KAJ6647725.1"/>
    <property type="molecule type" value="Genomic_DNA"/>
</dbReference>
<protein>
    <submittedName>
        <fullName evidence="1">Uncharacterized protein</fullName>
    </submittedName>
</protein>
<evidence type="ECO:0000313" key="1">
    <source>
        <dbReference type="EMBL" id="KAJ6647725.1"/>
    </source>
</evidence>
<keyword evidence="2" id="KW-1185">Reference proteome</keyword>
<comment type="caution">
    <text evidence="1">The sequence shown here is derived from an EMBL/GenBank/DDBJ whole genome shotgun (WGS) entry which is preliminary data.</text>
</comment>
<accession>A0A9Q0S924</accession>